<gene>
    <name evidence="1" type="ORF">CITCOLO1_LOCUS17354</name>
</gene>
<keyword evidence="2" id="KW-1185">Reference proteome</keyword>
<dbReference type="Proteomes" id="UP001642487">
    <property type="component" value="Chromosome 7"/>
</dbReference>
<organism evidence="1 2">
    <name type="scientific">Citrullus colocynthis</name>
    <name type="common">colocynth</name>
    <dbReference type="NCBI Taxonomy" id="252529"/>
    <lineage>
        <taxon>Eukaryota</taxon>
        <taxon>Viridiplantae</taxon>
        <taxon>Streptophyta</taxon>
        <taxon>Embryophyta</taxon>
        <taxon>Tracheophyta</taxon>
        <taxon>Spermatophyta</taxon>
        <taxon>Magnoliopsida</taxon>
        <taxon>eudicotyledons</taxon>
        <taxon>Gunneridae</taxon>
        <taxon>Pentapetalae</taxon>
        <taxon>rosids</taxon>
        <taxon>fabids</taxon>
        <taxon>Cucurbitales</taxon>
        <taxon>Cucurbitaceae</taxon>
        <taxon>Benincaseae</taxon>
        <taxon>Citrullus</taxon>
    </lineage>
</organism>
<accession>A0ABP0Z3A0</accession>
<sequence length="131" mass="15648">MRAEVRPQKLHAAAKFIMVAVLERSLKSWINYSLNLSFSRCSSLSSLDFMLHQRFRETEELLSSILESHNSYNYYLKSLRTMFVEKFQNISTITKFQQQAFPVECCTVLMLVLRFEEKWQQLQQKHLENFN</sequence>
<evidence type="ECO:0000313" key="2">
    <source>
        <dbReference type="Proteomes" id="UP001642487"/>
    </source>
</evidence>
<protein>
    <submittedName>
        <fullName evidence="1">Uncharacterized protein</fullName>
    </submittedName>
</protein>
<reference evidence="1 2" key="1">
    <citation type="submission" date="2024-03" db="EMBL/GenBank/DDBJ databases">
        <authorList>
            <person name="Gkanogiannis A."/>
            <person name="Becerra Lopez-Lavalle L."/>
        </authorList>
    </citation>
    <scope>NUCLEOTIDE SEQUENCE [LARGE SCALE GENOMIC DNA]</scope>
</reference>
<evidence type="ECO:0000313" key="1">
    <source>
        <dbReference type="EMBL" id="CAK9325102.1"/>
    </source>
</evidence>
<dbReference type="EMBL" id="OZ021741">
    <property type="protein sequence ID" value="CAK9325102.1"/>
    <property type="molecule type" value="Genomic_DNA"/>
</dbReference>
<name>A0ABP0Z3A0_9ROSI</name>
<proteinExistence type="predicted"/>